<keyword evidence="2" id="KW-1185">Reference proteome</keyword>
<gene>
    <name evidence="1" type="ORF">SAMN05421720_101569</name>
</gene>
<dbReference type="STRING" id="69960.SAMN05421720_101569"/>
<sequence>MTDHAAFVVLPDMLTQAWDPWLDPREIETEAPTGPGAYLLALRLVSATALPPRLSRPDLTALTPGWYLYAGSARGPGGLRARVRRHARANKARRWHVDWLTCTADVLQGVFVQPGGHECALIAEARARLAVAVPVPGFGASDCRRCPAHLVEFDDAEI</sequence>
<dbReference type="RefSeq" id="WP_245699046.1">
    <property type="nucleotide sequence ID" value="NZ_FNAP01000001.1"/>
</dbReference>
<evidence type="ECO:0000313" key="1">
    <source>
        <dbReference type="EMBL" id="SDD79776.1"/>
    </source>
</evidence>
<evidence type="ECO:0000313" key="2">
    <source>
        <dbReference type="Proteomes" id="UP000199412"/>
    </source>
</evidence>
<dbReference type="Proteomes" id="UP000199412">
    <property type="component" value="Unassembled WGS sequence"/>
</dbReference>
<keyword evidence="1" id="KW-0255">Endonuclease</keyword>
<dbReference type="InterPro" id="IPR002837">
    <property type="entry name" value="DUF123"/>
</dbReference>
<organism evidence="1 2">
    <name type="scientific">Rhodospira trueperi</name>
    <dbReference type="NCBI Taxonomy" id="69960"/>
    <lineage>
        <taxon>Bacteria</taxon>
        <taxon>Pseudomonadati</taxon>
        <taxon>Pseudomonadota</taxon>
        <taxon>Alphaproteobacteria</taxon>
        <taxon>Rhodospirillales</taxon>
        <taxon>Rhodospirillaceae</taxon>
        <taxon>Rhodospira</taxon>
    </lineage>
</organism>
<name>A0A1G6XR33_9PROT</name>
<dbReference type="AlphaFoldDB" id="A0A1G6XR33"/>
<keyword evidence="1" id="KW-0540">Nuclease</keyword>
<dbReference type="EMBL" id="FNAP01000001">
    <property type="protein sequence ID" value="SDD79776.1"/>
    <property type="molecule type" value="Genomic_DNA"/>
</dbReference>
<dbReference type="PANTHER" id="PTHR37460">
    <property type="entry name" value="ENDONUCLEASE III"/>
    <property type="match status" value="1"/>
</dbReference>
<protein>
    <submittedName>
        <fullName evidence="1">Uri superfamily endonuclease</fullName>
    </submittedName>
</protein>
<accession>A0A1G6XR33</accession>
<keyword evidence="1" id="KW-0378">Hydrolase</keyword>
<dbReference type="GO" id="GO:0004519">
    <property type="term" value="F:endonuclease activity"/>
    <property type="evidence" value="ECO:0007669"/>
    <property type="project" value="UniProtKB-KW"/>
</dbReference>
<dbReference type="PANTHER" id="PTHR37460:SF1">
    <property type="entry name" value="ENDONUCLEASE III"/>
    <property type="match status" value="1"/>
</dbReference>
<dbReference type="Pfam" id="PF01986">
    <property type="entry name" value="DUF123"/>
    <property type="match status" value="1"/>
</dbReference>
<proteinExistence type="predicted"/>
<reference evidence="1 2" key="1">
    <citation type="submission" date="2016-10" db="EMBL/GenBank/DDBJ databases">
        <authorList>
            <person name="de Groot N.N."/>
        </authorList>
    </citation>
    <scope>NUCLEOTIDE SEQUENCE [LARGE SCALE GENOMIC DNA]</scope>
    <source>
        <strain evidence="1 2">ATCC 700224</strain>
    </source>
</reference>